<gene>
    <name evidence="3" type="ORF">ASZ90_006124</name>
</gene>
<dbReference type="InterPro" id="IPR041682">
    <property type="entry name" value="AAA_14"/>
</dbReference>
<dbReference type="SUPFAM" id="SSF52540">
    <property type="entry name" value="P-loop containing nucleoside triphosphate hydrolases"/>
    <property type="match status" value="1"/>
</dbReference>
<dbReference type="PANTHER" id="PTHR43566:SF1">
    <property type="entry name" value="AAA+ ATPASE DOMAIN-CONTAINING PROTEIN"/>
    <property type="match status" value="1"/>
</dbReference>
<name>A0A0W8FTJ1_9ZZZZ</name>
<dbReference type="Gene3D" id="3.40.50.300">
    <property type="entry name" value="P-loop containing nucleotide triphosphate hydrolases"/>
    <property type="match status" value="1"/>
</dbReference>
<evidence type="ECO:0000313" key="3">
    <source>
        <dbReference type="EMBL" id="KUG24073.1"/>
    </source>
</evidence>
<feature type="domain" description="DUF4143" evidence="2">
    <location>
        <begin position="206"/>
        <end position="354"/>
    </location>
</feature>
<dbReference type="AlphaFoldDB" id="A0A0W8FTJ1"/>
<protein>
    <submittedName>
        <fullName evidence="3">Atpase</fullName>
    </submittedName>
</protein>
<sequence>MEKRTPYRNIWRELSQEKSMIFLAGPRQSGKTTLSKLIAGSFTNHFYWNWDIGEHRESFFKNKNFFTNVVRKDASTPLIILDEIHKYKDWKNYLKGVYDQFHKDFKFLISGSGRLDIYQKGGDSMAGRYYLFHLFPFTMSELIGAKRQFADFLKDPLSLSMKDSKVREEIWRQLAMLSGFPEPFLSGRETSYRRWSNTYARQLVREDIRDLTDIKAVQEIETLYTLLPSKIGSPLSVTSLAENMKVSYNTIRSWLDILERFYLIFSIPTWTTKIARAIQKEKKYYLFDYARIKDDGARFENMVACELLRAVTLWNNLGLGDFSLHFIKDKEKREVDFLIVKDGKPFLLIEAKLSDTQLPKPLTAFQNKLCIPAVQLILDGKGFRMMPNGENKILVAPAWQWLAELPWH</sequence>
<proteinExistence type="predicted"/>
<evidence type="ECO:0000259" key="2">
    <source>
        <dbReference type="Pfam" id="PF13635"/>
    </source>
</evidence>
<evidence type="ECO:0000259" key="1">
    <source>
        <dbReference type="Pfam" id="PF13173"/>
    </source>
</evidence>
<organism evidence="3">
    <name type="scientific">hydrocarbon metagenome</name>
    <dbReference type="NCBI Taxonomy" id="938273"/>
    <lineage>
        <taxon>unclassified sequences</taxon>
        <taxon>metagenomes</taxon>
        <taxon>ecological metagenomes</taxon>
    </lineage>
</organism>
<dbReference type="Pfam" id="PF13635">
    <property type="entry name" value="DUF4143"/>
    <property type="match status" value="1"/>
</dbReference>
<dbReference type="PANTHER" id="PTHR43566">
    <property type="entry name" value="CONSERVED PROTEIN"/>
    <property type="match status" value="1"/>
</dbReference>
<dbReference type="InterPro" id="IPR025420">
    <property type="entry name" value="DUF4143"/>
</dbReference>
<dbReference type="InterPro" id="IPR027417">
    <property type="entry name" value="P-loop_NTPase"/>
</dbReference>
<accession>A0A0W8FTJ1</accession>
<feature type="domain" description="AAA" evidence="1">
    <location>
        <begin position="18"/>
        <end position="142"/>
    </location>
</feature>
<comment type="caution">
    <text evidence="3">The sequence shown here is derived from an EMBL/GenBank/DDBJ whole genome shotgun (WGS) entry which is preliminary data.</text>
</comment>
<dbReference type="EMBL" id="LNQE01000864">
    <property type="protein sequence ID" value="KUG24073.1"/>
    <property type="molecule type" value="Genomic_DNA"/>
</dbReference>
<reference evidence="3" key="1">
    <citation type="journal article" date="2015" name="Proc. Natl. Acad. Sci. U.S.A.">
        <title>Networks of energetic and metabolic interactions define dynamics in microbial communities.</title>
        <authorList>
            <person name="Embree M."/>
            <person name="Liu J.K."/>
            <person name="Al-Bassam M.M."/>
            <person name="Zengler K."/>
        </authorList>
    </citation>
    <scope>NUCLEOTIDE SEQUENCE</scope>
</reference>
<dbReference type="Pfam" id="PF13173">
    <property type="entry name" value="AAA_14"/>
    <property type="match status" value="1"/>
</dbReference>